<comment type="caution">
    <text evidence="5">The sequence shown here is derived from an EMBL/GenBank/DDBJ whole genome shotgun (WGS) entry which is preliminary data.</text>
</comment>
<dbReference type="Proteomes" id="UP000531559">
    <property type="component" value="Unassembled WGS sequence"/>
</dbReference>
<dbReference type="Pfam" id="PF08562">
    <property type="entry name" value="Crisp"/>
    <property type="match status" value="1"/>
</dbReference>
<sequence>SIDTLSTSNADQQKLIVDKHNELRRGVNPPASNMLKMEWSPETARNADVWAHHCTFQHSPPEMRKTNVSCGENLFMSSVPFSWPDVVQAWYDEEKDFKYGIGKTSPDAVVGHYTQLIWYSSYQVGCAVAYCPNSRFNYFYVCHYCPPGNNPLQITTPYKRGPKCSDCPGHCDRGLCTNPCRHQDVLTNCANLRALFGCDFPLVKTKCPATCRCTTEIR</sequence>
<dbReference type="Gene3D" id="1.10.10.740">
    <property type="entry name" value="Crisp domain"/>
    <property type="match status" value="1"/>
</dbReference>
<evidence type="ECO:0000313" key="5">
    <source>
        <dbReference type="EMBL" id="NXA52587.1"/>
    </source>
</evidence>
<dbReference type="InterPro" id="IPR014044">
    <property type="entry name" value="CAP_dom"/>
</dbReference>
<dbReference type="Pfam" id="PF00188">
    <property type="entry name" value="CAP"/>
    <property type="match status" value="1"/>
</dbReference>
<dbReference type="CDD" id="cd05383">
    <property type="entry name" value="CAP_CRISP"/>
    <property type="match status" value="1"/>
</dbReference>
<feature type="non-terminal residue" evidence="5">
    <location>
        <position position="1"/>
    </location>
</feature>
<evidence type="ECO:0000256" key="3">
    <source>
        <dbReference type="PROSITE-ProRule" id="PRU01005"/>
    </source>
</evidence>
<dbReference type="SUPFAM" id="SSF57546">
    <property type="entry name" value="Crisp domain-like"/>
    <property type="match status" value="1"/>
</dbReference>
<dbReference type="PROSITE" id="PS01010">
    <property type="entry name" value="CRISP_2"/>
    <property type="match status" value="1"/>
</dbReference>
<dbReference type="Gene3D" id="3.40.33.10">
    <property type="entry name" value="CAP"/>
    <property type="match status" value="1"/>
</dbReference>
<evidence type="ECO:0000256" key="1">
    <source>
        <dbReference type="ARBA" id="ARBA00009923"/>
    </source>
</evidence>
<dbReference type="FunFam" id="1.10.10.740:FF:000001">
    <property type="entry name" value="Cysteine-rich secretory protein 2"/>
    <property type="match status" value="1"/>
</dbReference>
<feature type="non-terminal residue" evidence="5">
    <location>
        <position position="218"/>
    </location>
</feature>
<dbReference type="SMART" id="SM00198">
    <property type="entry name" value="SCP"/>
    <property type="match status" value="1"/>
</dbReference>
<keyword evidence="6" id="KW-1185">Reference proteome</keyword>
<organism evidence="5 6">
    <name type="scientific">Nothocercus julius</name>
    <dbReference type="NCBI Taxonomy" id="2585813"/>
    <lineage>
        <taxon>Eukaryota</taxon>
        <taxon>Metazoa</taxon>
        <taxon>Chordata</taxon>
        <taxon>Craniata</taxon>
        <taxon>Vertebrata</taxon>
        <taxon>Euteleostomi</taxon>
        <taxon>Archelosauria</taxon>
        <taxon>Archosauria</taxon>
        <taxon>Dinosauria</taxon>
        <taxon>Saurischia</taxon>
        <taxon>Theropoda</taxon>
        <taxon>Coelurosauria</taxon>
        <taxon>Aves</taxon>
        <taxon>Palaeognathae</taxon>
        <taxon>Tinamiformes</taxon>
        <taxon>Tinamidae</taxon>
        <taxon>Nothocercus</taxon>
    </lineage>
</organism>
<protein>
    <submittedName>
        <fullName evidence="5">CRIS2 protein</fullName>
    </submittedName>
</protein>
<dbReference type="FunFam" id="3.40.33.10:FF:000005">
    <property type="entry name" value="Cysteine-rich secretory protein 2"/>
    <property type="match status" value="1"/>
</dbReference>
<keyword evidence="2 3" id="KW-1015">Disulfide bond</keyword>
<dbReference type="AlphaFoldDB" id="A0A7K7WH37"/>
<evidence type="ECO:0000313" key="6">
    <source>
        <dbReference type="Proteomes" id="UP000531559"/>
    </source>
</evidence>
<name>A0A7K7WH37_9AVES</name>
<dbReference type="SUPFAM" id="SSF55797">
    <property type="entry name" value="PR-1-like"/>
    <property type="match status" value="1"/>
</dbReference>
<dbReference type="PRINTS" id="PR00838">
    <property type="entry name" value="V5ALLERGEN"/>
</dbReference>
<reference evidence="5 6" key="1">
    <citation type="submission" date="2019-09" db="EMBL/GenBank/DDBJ databases">
        <title>Bird 10,000 Genomes (B10K) Project - Family phase.</title>
        <authorList>
            <person name="Zhang G."/>
        </authorList>
    </citation>
    <scope>NUCLEOTIDE SEQUENCE [LARGE SCALE GENOMIC DNA]</scope>
    <source>
        <strain evidence="5">B10K-MSB-01</strain>
    </source>
</reference>
<dbReference type="InterPro" id="IPR002413">
    <property type="entry name" value="V5_allergen-like"/>
</dbReference>
<dbReference type="GO" id="GO:0005576">
    <property type="term" value="C:extracellular region"/>
    <property type="evidence" value="ECO:0007669"/>
    <property type="project" value="InterPro"/>
</dbReference>
<dbReference type="InterPro" id="IPR018244">
    <property type="entry name" value="Allrgn_V5/Tpx1_CS"/>
</dbReference>
<accession>A0A7K7WH37</accession>
<dbReference type="InterPro" id="IPR042076">
    <property type="entry name" value="Crisp-like_dom"/>
</dbReference>
<evidence type="ECO:0000256" key="2">
    <source>
        <dbReference type="ARBA" id="ARBA00023157"/>
    </source>
</evidence>
<dbReference type="EMBL" id="VZSV01000142">
    <property type="protein sequence ID" value="NXA52587.1"/>
    <property type="molecule type" value="Genomic_DNA"/>
</dbReference>
<gene>
    <name evidence="5" type="primary">Crisp2</name>
    <name evidence="5" type="ORF">NOTJUL_R05151</name>
</gene>
<dbReference type="PRINTS" id="PR00837">
    <property type="entry name" value="V5TPXLIKE"/>
</dbReference>
<dbReference type="InterPro" id="IPR013871">
    <property type="entry name" value="Cysteine_rich_secretory"/>
</dbReference>
<feature type="disulfide bond" evidence="3">
    <location>
        <begin position="189"/>
        <end position="207"/>
    </location>
</feature>
<dbReference type="InterPro" id="IPR003582">
    <property type="entry name" value="ShKT_dom"/>
</dbReference>
<dbReference type="InterPro" id="IPR001283">
    <property type="entry name" value="CRISP-related"/>
</dbReference>
<proteinExistence type="inferred from homology"/>
<dbReference type="PANTHER" id="PTHR10334">
    <property type="entry name" value="CYSTEINE-RICH SECRETORY PROTEIN-RELATED"/>
    <property type="match status" value="1"/>
</dbReference>
<dbReference type="PROSITE" id="PS01009">
    <property type="entry name" value="CRISP_1"/>
    <property type="match status" value="1"/>
</dbReference>
<feature type="domain" description="ShKT" evidence="4">
    <location>
        <begin position="180"/>
        <end position="213"/>
    </location>
</feature>
<dbReference type="OrthoDB" id="737510at2759"/>
<comment type="caution">
    <text evidence="3">Lacks conserved residue(s) required for the propagation of feature annotation.</text>
</comment>
<comment type="similarity">
    <text evidence="1">Belongs to the CRISP family.</text>
</comment>
<feature type="disulfide bond" evidence="3">
    <location>
        <begin position="198"/>
        <end position="211"/>
    </location>
</feature>
<dbReference type="InterPro" id="IPR034117">
    <property type="entry name" value="SCP_CRISP"/>
</dbReference>
<evidence type="ECO:0000259" key="4">
    <source>
        <dbReference type="PROSITE" id="PS51670"/>
    </source>
</evidence>
<dbReference type="PROSITE" id="PS51670">
    <property type="entry name" value="SHKT"/>
    <property type="match status" value="1"/>
</dbReference>
<dbReference type="InterPro" id="IPR035940">
    <property type="entry name" value="CAP_sf"/>
</dbReference>